<dbReference type="STRING" id="1122152.GCA_000425905_01278"/>
<dbReference type="PATRIC" id="fig|1122152.4.peg.454"/>
<accession>A0A0R1S4Z8</accession>
<dbReference type="RefSeq" id="WP_027825226.1">
    <property type="nucleotide sequence ID" value="NZ_AUEI01000011.1"/>
</dbReference>
<name>A0A0R1S4Z8_9LACO</name>
<organism evidence="2 3">
    <name type="scientific">Lactobacillus psittaci DSM 15354</name>
    <dbReference type="NCBI Taxonomy" id="1122152"/>
    <lineage>
        <taxon>Bacteria</taxon>
        <taxon>Bacillati</taxon>
        <taxon>Bacillota</taxon>
        <taxon>Bacilli</taxon>
        <taxon>Lactobacillales</taxon>
        <taxon>Lactobacillaceae</taxon>
        <taxon>Lactobacillus</taxon>
    </lineage>
</organism>
<keyword evidence="1" id="KW-0472">Membrane</keyword>
<evidence type="ECO:0000313" key="2">
    <source>
        <dbReference type="EMBL" id="KRL61898.1"/>
    </source>
</evidence>
<dbReference type="eggNOG" id="COG4473">
    <property type="taxonomic scope" value="Bacteria"/>
</dbReference>
<keyword evidence="1" id="KW-1133">Transmembrane helix</keyword>
<feature type="transmembrane region" description="Helical" evidence="1">
    <location>
        <begin position="336"/>
        <end position="355"/>
    </location>
</feature>
<dbReference type="Proteomes" id="UP000051931">
    <property type="component" value="Unassembled WGS sequence"/>
</dbReference>
<dbReference type="InterPro" id="IPR010288">
    <property type="entry name" value="EcsB_ABC"/>
</dbReference>
<evidence type="ECO:0000256" key="1">
    <source>
        <dbReference type="SAM" id="Phobius"/>
    </source>
</evidence>
<dbReference type="EMBL" id="AZFB01000016">
    <property type="protein sequence ID" value="KRL61898.1"/>
    <property type="molecule type" value="Genomic_DNA"/>
</dbReference>
<gene>
    <name evidence="2" type="ORF">FC23_GL000447</name>
</gene>
<dbReference type="PIRSF" id="PIRSF037259">
    <property type="entry name" value="EcsB_ABC"/>
    <property type="match status" value="1"/>
</dbReference>
<comment type="caution">
    <text evidence="2">The sequence shown here is derived from an EMBL/GenBank/DDBJ whole genome shotgun (WGS) entry which is preliminary data.</text>
</comment>
<keyword evidence="3" id="KW-1185">Reference proteome</keyword>
<evidence type="ECO:0000313" key="3">
    <source>
        <dbReference type="Proteomes" id="UP000051931"/>
    </source>
</evidence>
<feature type="transmembrane region" description="Helical" evidence="1">
    <location>
        <begin position="131"/>
        <end position="148"/>
    </location>
</feature>
<feature type="transmembrane region" description="Helical" evidence="1">
    <location>
        <begin position="296"/>
        <end position="315"/>
    </location>
</feature>
<feature type="transmembrane region" description="Helical" evidence="1">
    <location>
        <begin position="103"/>
        <end position="125"/>
    </location>
</feature>
<feature type="transmembrane region" description="Helical" evidence="1">
    <location>
        <begin position="55"/>
        <end position="78"/>
    </location>
</feature>
<dbReference type="OrthoDB" id="2447941at2"/>
<feature type="transmembrane region" description="Helical" evidence="1">
    <location>
        <begin position="166"/>
        <end position="183"/>
    </location>
</feature>
<protein>
    <submittedName>
        <fullName evidence="2">ABC transporter, permease protein</fullName>
    </submittedName>
</protein>
<sequence>MDKLAKKRMNESFKVNMSYLRLVFNDFFVLALIFLFGAFMYWYAQNLMRLPDKMWFYPLILALISSLTIIPGQIVTYLKKADLQFLFIKSQSMNEYFKPLKKYSLIFPSILILLVNGILAPFALLKAGVNSVSFLCLVISLLLAKAILQKVEILSFDLSKNVKEQYFFVLAFLINILQAYFSWTSYLYLIIELAALIFLRKVSVLDFDWEKAYQFEKNRQERIYLFYSMFTDVKELRVVFRRRKYLDGILNLQKTQDAVQFLYLRALFRNPEYIALLGRMSAFAILLAILVADVKWATGLTILVIFLTIYQLLPLKRIYRQHVMFQLLPAKKSNTQLIKVISFVVWCQILLLQVINVLIYHFSLVSFGILLGGGVLLGLYLPLKLKTK</sequence>
<dbReference type="Pfam" id="PF05975">
    <property type="entry name" value="EcsB"/>
    <property type="match status" value="1"/>
</dbReference>
<dbReference type="AlphaFoldDB" id="A0A0R1S4Z8"/>
<feature type="transmembrane region" description="Helical" evidence="1">
    <location>
        <begin position="20"/>
        <end position="43"/>
    </location>
</feature>
<proteinExistence type="predicted"/>
<keyword evidence="1" id="KW-0812">Transmembrane</keyword>
<feature type="transmembrane region" description="Helical" evidence="1">
    <location>
        <begin position="361"/>
        <end position="383"/>
    </location>
</feature>
<reference evidence="2 3" key="1">
    <citation type="journal article" date="2015" name="Genome Announc.">
        <title>Expanding the biotechnology potential of lactobacilli through comparative genomics of 213 strains and associated genera.</title>
        <authorList>
            <person name="Sun Z."/>
            <person name="Harris H.M."/>
            <person name="McCann A."/>
            <person name="Guo C."/>
            <person name="Argimon S."/>
            <person name="Zhang W."/>
            <person name="Yang X."/>
            <person name="Jeffery I.B."/>
            <person name="Cooney J.C."/>
            <person name="Kagawa T.F."/>
            <person name="Liu W."/>
            <person name="Song Y."/>
            <person name="Salvetti E."/>
            <person name="Wrobel A."/>
            <person name="Rasinkangas P."/>
            <person name="Parkhill J."/>
            <person name="Rea M.C."/>
            <person name="O'Sullivan O."/>
            <person name="Ritari J."/>
            <person name="Douillard F.P."/>
            <person name="Paul Ross R."/>
            <person name="Yang R."/>
            <person name="Briner A.E."/>
            <person name="Felis G.E."/>
            <person name="de Vos W.M."/>
            <person name="Barrangou R."/>
            <person name="Klaenhammer T.R."/>
            <person name="Caufield P.W."/>
            <person name="Cui Y."/>
            <person name="Zhang H."/>
            <person name="O'Toole P.W."/>
        </authorList>
    </citation>
    <scope>NUCLEOTIDE SEQUENCE [LARGE SCALE GENOMIC DNA]</scope>
    <source>
        <strain evidence="2 3">DSM 15354</strain>
    </source>
</reference>
<feature type="transmembrane region" description="Helical" evidence="1">
    <location>
        <begin position="273"/>
        <end position="290"/>
    </location>
</feature>
<dbReference type="GO" id="GO:0016020">
    <property type="term" value="C:membrane"/>
    <property type="evidence" value="ECO:0007669"/>
    <property type="project" value="InterPro"/>
</dbReference>